<reference evidence="1 2" key="1">
    <citation type="journal article" date="2013" name="Environ. Microbiol.">
        <title>Complete genome, catabolic sub-proteomes and key-metabolites of Desulfobacula toluolica Tol2, a marine, aromatic compound-degrading, sulfate-reducing bacterium.</title>
        <authorList>
            <person name="Wohlbrand L."/>
            <person name="Jacob J.H."/>
            <person name="Kube M."/>
            <person name="Mussmann M."/>
            <person name="Jarling R."/>
            <person name="Beck A."/>
            <person name="Amann R."/>
            <person name="Wilkes H."/>
            <person name="Reinhardt R."/>
            <person name="Rabus R."/>
        </authorList>
    </citation>
    <scope>NUCLEOTIDE SEQUENCE [LARGE SCALE GENOMIC DNA]</scope>
    <source>
        <strain evidence="2">DSM 7467 / Tol2</strain>
    </source>
</reference>
<dbReference type="HOGENOM" id="CLU_059150_0_0_7"/>
<dbReference type="STRING" id="651182.TOL2_C07210"/>
<evidence type="ECO:0000313" key="1">
    <source>
        <dbReference type="EMBL" id="CCK78889.1"/>
    </source>
</evidence>
<dbReference type="Proteomes" id="UP000007347">
    <property type="component" value="Chromosome"/>
</dbReference>
<gene>
    <name evidence="1" type="ordered locus">TOL2_C07210</name>
</gene>
<dbReference type="EMBL" id="FO203503">
    <property type="protein sequence ID" value="CCK78889.1"/>
    <property type="molecule type" value="Genomic_DNA"/>
</dbReference>
<sequence>MKTDHDSIGRLIVFFLSLLFTQTLWAGQNAAWSEKLDNHLGGHFKFKGNITGYDNGSYFQPLGTSTGFDGLANTRLTDKLILSEIVYVQTHYEAFLKFGNTYEKQYAGGRSPDTSNIDKRRIFDLTQTVKETADYILWHRLDRLLLSIKPFWGDIIVGRQAVTWGNGLIFNPMDLFNPFSPSDTNRDYKMGDDLVSVRFTTQESGEFNLLYVPRRDVITGEIDFKSSSIAGKNHFFIGDMEIDVMGALHYNETVLGLGASGCLGDAAWRWDLVWSTIKKGNRHKNGYIEVVLNMDYSWVWFKKNMYGLIEYYHNGLGKNNYTNALKDPEVVERIDRGESFALGKNYVSWQIQVELHPLLNVYVNVINNFRDPSGIIQPRAVWNTTQNSNIQLGANFYYGRPGSEYGGFLIPDTIHHTNAAPSAYVLFTTYF</sequence>
<keyword evidence="2" id="KW-1185">Reference proteome</keyword>
<dbReference type="AlphaFoldDB" id="K0N459"/>
<accession>K0N459</accession>
<proteinExistence type="predicted"/>
<dbReference type="RefSeq" id="WP_014956241.1">
    <property type="nucleotide sequence ID" value="NC_018645.1"/>
</dbReference>
<dbReference type="OrthoDB" id="5289878at2"/>
<name>K0N459_DESTT</name>
<dbReference type="KEGG" id="dto:TOL2_C07210"/>
<protein>
    <submittedName>
        <fullName evidence="1">Conserved uncharacterized protein</fullName>
    </submittedName>
</protein>
<evidence type="ECO:0000313" key="2">
    <source>
        <dbReference type="Proteomes" id="UP000007347"/>
    </source>
</evidence>
<organism evidence="1 2">
    <name type="scientific">Desulfobacula toluolica (strain DSM 7467 / Tol2)</name>
    <dbReference type="NCBI Taxonomy" id="651182"/>
    <lineage>
        <taxon>Bacteria</taxon>
        <taxon>Pseudomonadati</taxon>
        <taxon>Thermodesulfobacteriota</taxon>
        <taxon>Desulfobacteria</taxon>
        <taxon>Desulfobacterales</taxon>
        <taxon>Desulfobacteraceae</taxon>
        <taxon>Desulfobacula</taxon>
    </lineage>
</organism>